<organism evidence="1 2">
    <name type="scientific">Catharanthus roseus</name>
    <name type="common">Madagascar periwinkle</name>
    <name type="synonym">Vinca rosea</name>
    <dbReference type="NCBI Taxonomy" id="4058"/>
    <lineage>
        <taxon>Eukaryota</taxon>
        <taxon>Viridiplantae</taxon>
        <taxon>Streptophyta</taxon>
        <taxon>Embryophyta</taxon>
        <taxon>Tracheophyta</taxon>
        <taxon>Spermatophyta</taxon>
        <taxon>Magnoliopsida</taxon>
        <taxon>eudicotyledons</taxon>
        <taxon>Gunneridae</taxon>
        <taxon>Pentapetalae</taxon>
        <taxon>asterids</taxon>
        <taxon>lamiids</taxon>
        <taxon>Gentianales</taxon>
        <taxon>Apocynaceae</taxon>
        <taxon>Rauvolfioideae</taxon>
        <taxon>Vinceae</taxon>
        <taxon>Catharanthinae</taxon>
        <taxon>Catharanthus</taxon>
    </lineage>
</organism>
<comment type="caution">
    <text evidence="1">The sequence shown here is derived from an EMBL/GenBank/DDBJ whole genome shotgun (WGS) entry which is preliminary data.</text>
</comment>
<proteinExistence type="predicted"/>
<dbReference type="Proteomes" id="UP001060085">
    <property type="component" value="Linkage Group LG04"/>
</dbReference>
<reference evidence="2" key="1">
    <citation type="journal article" date="2023" name="Nat. Plants">
        <title>Single-cell RNA sequencing provides a high-resolution roadmap for understanding the multicellular compartmentation of specialized metabolism.</title>
        <authorList>
            <person name="Sun S."/>
            <person name="Shen X."/>
            <person name="Li Y."/>
            <person name="Li Y."/>
            <person name="Wang S."/>
            <person name="Li R."/>
            <person name="Zhang H."/>
            <person name="Shen G."/>
            <person name="Guo B."/>
            <person name="Wei J."/>
            <person name="Xu J."/>
            <person name="St-Pierre B."/>
            <person name="Chen S."/>
            <person name="Sun C."/>
        </authorList>
    </citation>
    <scope>NUCLEOTIDE SEQUENCE [LARGE SCALE GENOMIC DNA]</scope>
</reference>
<protein>
    <submittedName>
        <fullName evidence="1">Uncharacterized protein</fullName>
    </submittedName>
</protein>
<dbReference type="EMBL" id="CM044704">
    <property type="protein sequence ID" value="KAI5668164.1"/>
    <property type="molecule type" value="Genomic_DNA"/>
</dbReference>
<evidence type="ECO:0000313" key="2">
    <source>
        <dbReference type="Proteomes" id="UP001060085"/>
    </source>
</evidence>
<evidence type="ECO:0000313" key="1">
    <source>
        <dbReference type="EMBL" id="KAI5668164.1"/>
    </source>
</evidence>
<accession>A0ACC0B692</accession>
<sequence>MTRGKIKIEEYKTTCMGKIRASCYGLIILNNGMKEEGGLIVMNPVTRELSALPLATLFPRDESYGLGYCKNTGKLKLVQLFRDELNFIGCEILILGDNSWKMVDRPAFGLLGWFGYDPIFAIGAIRWDDNKFWVIPLPKCCGALDRIVEMGGNLGFVDAHEVLNQIDVWILRDLLDGEGWTKEFSINEGIVYGMWALCCSRISSEIIFKDNYGQLYAYDCGLQLMRKVEKNQVKFLYDHHFLLPHVNSLISWKMPVDVVD</sequence>
<name>A0ACC0B692_CATRO</name>
<gene>
    <name evidence="1" type="ORF">M9H77_18017</name>
</gene>
<keyword evidence="2" id="KW-1185">Reference proteome</keyword>